<name>A0ABM6MY05_9FLAO</name>
<proteinExistence type="predicted"/>
<dbReference type="EMBL" id="CP023401">
    <property type="protein sequence ID" value="ATC38077.1"/>
    <property type="molecule type" value="Genomic_DNA"/>
</dbReference>
<gene>
    <name evidence="1" type="ORF">BAZ09_018290</name>
</gene>
<organism evidence="1 2">
    <name type="scientific">Elizabethkingia anophelis R26</name>
    <dbReference type="NCBI Taxonomy" id="1246994"/>
    <lineage>
        <taxon>Bacteria</taxon>
        <taxon>Pseudomonadati</taxon>
        <taxon>Bacteroidota</taxon>
        <taxon>Flavobacteriia</taxon>
        <taxon>Flavobacteriales</taxon>
        <taxon>Weeksellaceae</taxon>
        <taxon>Elizabethkingia</taxon>
    </lineage>
</organism>
<accession>A0ABM6MY05</accession>
<evidence type="ECO:0000313" key="2">
    <source>
        <dbReference type="Proteomes" id="UP000190057"/>
    </source>
</evidence>
<sequence length="72" mass="9104">MKKNKFSYLLGKSKFEVLEELGEGFSNFYSEDIWLYQLEKIWWLRENILFLEFEESHLKRVHVKRFYFRLYI</sequence>
<keyword evidence="2" id="KW-1185">Reference proteome</keyword>
<reference evidence="1 2" key="1">
    <citation type="submission" date="2017-09" db="EMBL/GenBank/DDBJ databases">
        <title>Complete circularized genomes of four mosquito-derived Elizabethkingia anophelis isolates.</title>
        <authorList>
            <person name="Nicholson A.C."/>
            <person name="Xu J."/>
        </authorList>
    </citation>
    <scope>NUCLEOTIDE SEQUENCE [LARGE SCALE GENOMIC DNA]</scope>
    <source>
        <strain evidence="1 2">R26</strain>
    </source>
</reference>
<protein>
    <submittedName>
        <fullName evidence="1">Uncharacterized protein</fullName>
    </submittedName>
</protein>
<dbReference type="Proteomes" id="UP000190057">
    <property type="component" value="Chromosome"/>
</dbReference>
<evidence type="ECO:0000313" key="1">
    <source>
        <dbReference type="EMBL" id="ATC38077.1"/>
    </source>
</evidence>